<dbReference type="GO" id="GO:0045505">
    <property type="term" value="F:dynein intermediate chain binding"/>
    <property type="evidence" value="ECO:0007669"/>
    <property type="project" value="InterPro"/>
</dbReference>
<evidence type="ECO:0000256" key="1">
    <source>
        <dbReference type="SAM" id="MobiDB-lite"/>
    </source>
</evidence>
<dbReference type="Gene3D" id="3.40.50.300">
    <property type="entry name" value="P-loop containing nucleotide triphosphate hydrolases"/>
    <property type="match status" value="1"/>
</dbReference>
<dbReference type="GO" id="GO:0051959">
    <property type="term" value="F:dynein light intermediate chain binding"/>
    <property type="evidence" value="ECO:0007669"/>
    <property type="project" value="InterPro"/>
</dbReference>
<sequence length="271" mass="30177">MYNQGEKNGSRTEYCVLNPKAITLNHLYGYFDPVSSEWTDGICASVFRRFASDDLFQRKWIIFDGPIDAVWIESLNTVLDDNKKLCLTSGEDSEPSFSEFGIPVDVLVPWPCRRPQPRPVTSRARYGRTLPRTRSRRVAVSTARLYGEGNRLTPRSLGGGAELHIPSRESMPWQDSGSGKCRLGSPGGAQGGLEPVNRRSGKRMASCQDPLTETKVLSDALYFNDDETLDIIIMLLTAVIADVEIFSDYRNGIVLISTFGITRLENYLTAA</sequence>
<proteinExistence type="predicted"/>
<dbReference type="InterPro" id="IPR027417">
    <property type="entry name" value="P-loop_NTPase"/>
</dbReference>
<feature type="non-terminal residue" evidence="2">
    <location>
        <position position="271"/>
    </location>
</feature>
<dbReference type="HOGENOM" id="CLU_1027858_0_0_1"/>
<protein>
    <recommendedName>
        <fullName evidence="3">Dynein heavy chain hydrolytic ATP-binding dynein motor region domain-containing protein</fullName>
    </recommendedName>
</protein>
<feature type="region of interest" description="Disordered" evidence="1">
    <location>
        <begin position="185"/>
        <end position="204"/>
    </location>
</feature>
<dbReference type="PANTHER" id="PTHR45703:SF1">
    <property type="entry name" value="DYNEINS HEAVY CHAIN"/>
    <property type="match status" value="1"/>
</dbReference>
<dbReference type="PANTHER" id="PTHR45703">
    <property type="entry name" value="DYNEIN HEAVY CHAIN"/>
    <property type="match status" value="1"/>
</dbReference>
<dbReference type="AlphaFoldDB" id="E9IQN1"/>
<dbReference type="InterPro" id="IPR026983">
    <property type="entry name" value="DHC"/>
</dbReference>
<evidence type="ECO:0008006" key="3">
    <source>
        <dbReference type="Google" id="ProtNLM"/>
    </source>
</evidence>
<accession>E9IQN1</accession>
<organism>
    <name type="scientific">Solenopsis invicta</name>
    <name type="common">Red imported fire ant</name>
    <name type="synonym">Solenopsis wagneri</name>
    <dbReference type="NCBI Taxonomy" id="13686"/>
    <lineage>
        <taxon>Eukaryota</taxon>
        <taxon>Metazoa</taxon>
        <taxon>Ecdysozoa</taxon>
        <taxon>Arthropoda</taxon>
        <taxon>Hexapoda</taxon>
        <taxon>Insecta</taxon>
        <taxon>Pterygota</taxon>
        <taxon>Neoptera</taxon>
        <taxon>Endopterygota</taxon>
        <taxon>Hymenoptera</taxon>
        <taxon>Apocrita</taxon>
        <taxon>Aculeata</taxon>
        <taxon>Formicoidea</taxon>
        <taxon>Formicidae</taxon>
        <taxon>Myrmicinae</taxon>
        <taxon>Solenopsis</taxon>
    </lineage>
</organism>
<evidence type="ECO:0000313" key="2">
    <source>
        <dbReference type="EMBL" id="EFZ17122.1"/>
    </source>
</evidence>
<feature type="region of interest" description="Disordered" evidence="1">
    <location>
        <begin position="150"/>
        <end position="180"/>
    </location>
</feature>
<name>E9IQN1_SOLIN</name>
<reference evidence="2" key="1">
    <citation type="journal article" date="2011" name="Proc. Natl. Acad. Sci. U.S.A.">
        <title>The genome of the fire ant Solenopsis invicta.</title>
        <authorList>
            <person name="Wurm Y."/>
            <person name="Wang J."/>
            <person name="Riba-Grognuz O."/>
            <person name="Corona M."/>
            <person name="Nygaard S."/>
            <person name="Hunt B.G."/>
            <person name="Ingram K.K."/>
            <person name="Falquet L."/>
            <person name="Nipitwattanaphon M."/>
            <person name="Gotzek D."/>
            <person name="Dijkstra M.B."/>
            <person name="Oettler J."/>
            <person name="Comtesse F."/>
            <person name="Shih C.J."/>
            <person name="Wu W.J."/>
            <person name="Yang C.C."/>
            <person name="Thomas J."/>
            <person name="Beaudoing E."/>
            <person name="Pradervand S."/>
            <person name="Flegel V."/>
            <person name="Cook E.D."/>
            <person name="Fabbretti R."/>
            <person name="Stockinger H."/>
            <person name="Long L."/>
            <person name="Farmerie W.G."/>
            <person name="Oakey J."/>
            <person name="Boomsma J.J."/>
            <person name="Pamilo P."/>
            <person name="Yi S.V."/>
            <person name="Heinze J."/>
            <person name="Goodisman M.A."/>
            <person name="Farinelli L."/>
            <person name="Harshman K."/>
            <person name="Hulo N."/>
            <person name="Cerutti L."/>
            <person name="Xenarios I."/>
            <person name="Shoemaker D."/>
            <person name="Keller L."/>
        </authorList>
    </citation>
    <scope>NUCLEOTIDE SEQUENCE [LARGE SCALE GENOMIC DNA]</scope>
</reference>
<dbReference type="GO" id="GO:0007018">
    <property type="term" value="P:microtubule-based movement"/>
    <property type="evidence" value="ECO:0007669"/>
    <property type="project" value="InterPro"/>
</dbReference>
<dbReference type="GO" id="GO:0030286">
    <property type="term" value="C:dynein complex"/>
    <property type="evidence" value="ECO:0007669"/>
    <property type="project" value="InterPro"/>
</dbReference>
<dbReference type="EMBL" id="GL764845">
    <property type="protein sequence ID" value="EFZ17122.1"/>
    <property type="molecule type" value="Genomic_DNA"/>
</dbReference>
<gene>
    <name evidence="2" type="ORF">SINV_08408</name>
</gene>